<proteinExistence type="predicted"/>
<sequence>MYIVILSILLLCITFFNGRTFNNAYSTSKVKENGNTLYTGFRTKEDKENYVNNLNSLNNLNSYNLINAKKEKNAFKIRKNMNKLYNALYPSEIEEEHEQVRNENDTYEKDENKVYSGNYEKHGPPSVDKISADNTSNNNLKKNDFKSRNVFNKEMKSNFIIDEDGLAVHNKNGYKDIDYGDINKQRTFDIFGSNEKVKSESNFAIVNYLKDFFQNSPYIKNFQNFIEVFFNKYDQRVLESTVFFNFDETLF</sequence>
<dbReference type="Proteomes" id="UP000219813">
    <property type="component" value="Chromosome 8"/>
</dbReference>
<dbReference type="Proteomes" id="UP000078597">
    <property type="component" value="Unassembled WGS sequence"/>
</dbReference>
<evidence type="ECO:0000313" key="3">
    <source>
        <dbReference type="EMBL" id="SBS84735.1"/>
    </source>
</evidence>
<evidence type="ECO:0008006" key="7">
    <source>
        <dbReference type="Google" id="ProtNLM"/>
    </source>
</evidence>
<reference evidence="3" key="1">
    <citation type="submission" date="2016-05" db="EMBL/GenBank/DDBJ databases">
        <authorList>
            <person name="Lavstsen T."/>
            <person name="Jespersen J.S."/>
        </authorList>
    </citation>
    <scope>NUCLEOTIDE SEQUENCE [LARGE SCALE GENOMIC DNA]</scope>
</reference>
<dbReference type="OMA" id="DKSHENN"/>
<gene>
    <name evidence="4" type="primary">PmUG01_08040700</name>
    <name evidence="3" type="ORF">PMALA_010610</name>
    <name evidence="4" type="ORF">PMUG01_08040700</name>
</gene>
<accession>A0A1A8VZC7</accession>
<dbReference type="AlphaFoldDB" id="A0A1A8VZC7"/>
<reference evidence="5" key="2">
    <citation type="submission" date="2016-05" db="EMBL/GenBank/DDBJ databases">
        <authorList>
            <person name="Naeem Raeece"/>
        </authorList>
    </citation>
    <scope>NUCLEOTIDE SEQUENCE [LARGE SCALE GENOMIC DNA]</scope>
</reference>
<name>A0A1A8VZC7_PLAMA</name>
<organism evidence="3 5">
    <name type="scientific">Plasmodium malariae</name>
    <dbReference type="NCBI Taxonomy" id="5858"/>
    <lineage>
        <taxon>Eukaryota</taxon>
        <taxon>Sar</taxon>
        <taxon>Alveolata</taxon>
        <taxon>Apicomplexa</taxon>
        <taxon>Aconoidasida</taxon>
        <taxon>Haemosporida</taxon>
        <taxon>Plasmodiidae</taxon>
        <taxon>Plasmodium</taxon>
        <taxon>Plasmodium (Plasmodium)</taxon>
    </lineage>
</organism>
<keyword evidence="2" id="KW-0732">Signal</keyword>
<evidence type="ECO:0000313" key="5">
    <source>
        <dbReference type="Proteomes" id="UP000078597"/>
    </source>
</evidence>
<protein>
    <recommendedName>
        <fullName evidence="7">Fam-b protein</fullName>
    </recommendedName>
</protein>
<dbReference type="OrthoDB" id="377882at2759"/>
<reference evidence="4 6" key="3">
    <citation type="submission" date="2016-06" db="EMBL/GenBank/DDBJ databases">
        <authorList>
            <consortium name="Pathogen Informatics"/>
        </authorList>
    </citation>
    <scope>NUCLEOTIDE SEQUENCE [LARGE SCALE GENOMIC DNA]</scope>
</reference>
<feature type="region of interest" description="Disordered" evidence="1">
    <location>
        <begin position="117"/>
        <end position="141"/>
    </location>
</feature>
<evidence type="ECO:0000256" key="2">
    <source>
        <dbReference type="SAM" id="SignalP"/>
    </source>
</evidence>
<dbReference type="KEGG" id="pmal:PMUG01_08040700"/>
<keyword evidence="6" id="KW-1185">Reference proteome</keyword>
<evidence type="ECO:0000256" key="1">
    <source>
        <dbReference type="SAM" id="MobiDB-lite"/>
    </source>
</evidence>
<dbReference type="EMBL" id="LT594629">
    <property type="protein sequence ID" value="SCN12282.1"/>
    <property type="molecule type" value="Genomic_DNA"/>
</dbReference>
<dbReference type="VEuPathDB" id="PlasmoDB:PmUG01_08040700"/>
<feature type="signal peptide" evidence="2">
    <location>
        <begin position="1"/>
        <end position="18"/>
    </location>
</feature>
<feature type="chain" id="PRO_5015059592" description="Fam-b protein" evidence="2">
    <location>
        <begin position="19"/>
        <end position="251"/>
    </location>
</feature>
<dbReference type="EMBL" id="FLQW01000583">
    <property type="protein sequence ID" value="SBS84735.1"/>
    <property type="molecule type" value="Genomic_DNA"/>
</dbReference>
<dbReference type="RefSeq" id="XP_028861253.1">
    <property type="nucleotide sequence ID" value="XM_029004579.1"/>
</dbReference>
<evidence type="ECO:0000313" key="6">
    <source>
        <dbReference type="Proteomes" id="UP000219813"/>
    </source>
</evidence>
<evidence type="ECO:0000313" key="4">
    <source>
        <dbReference type="EMBL" id="SCN12282.1"/>
    </source>
</evidence>
<dbReference type="GeneID" id="39868389"/>